<dbReference type="EMBL" id="BJUG01000002">
    <property type="protein sequence ID" value="GEK36231.1"/>
    <property type="molecule type" value="Genomic_DNA"/>
</dbReference>
<proteinExistence type="predicted"/>
<dbReference type="InterPro" id="IPR042099">
    <property type="entry name" value="ANL_N_sf"/>
</dbReference>
<reference evidence="2 5" key="2">
    <citation type="submission" date="2019-07" db="EMBL/GenBank/DDBJ databases">
        <title>Whole genome shotgun sequence of Enterococcus thailandicus NBRC 101867.</title>
        <authorList>
            <person name="Hosoyama A."/>
            <person name="Uohara A."/>
            <person name="Ohji S."/>
            <person name="Ichikawa N."/>
        </authorList>
    </citation>
    <scope>NUCLEOTIDE SEQUENCE [LARGE SCALE GENOMIC DNA]</scope>
    <source>
        <strain evidence="2 5">NBRC 101867</strain>
    </source>
</reference>
<name>A0A179ET69_ENTTH</name>
<feature type="domain" description="AMP-dependent synthetase/ligase" evidence="1">
    <location>
        <begin position="16"/>
        <end position="377"/>
    </location>
</feature>
<evidence type="ECO:0000313" key="4">
    <source>
        <dbReference type="Proteomes" id="UP000078516"/>
    </source>
</evidence>
<reference evidence="3 4" key="1">
    <citation type="submission" date="2016-04" db="EMBL/GenBank/DDBJ databases">
        <title>Draft genome of an Enterococcus thailandicus strain isolated from bovine feces.</title>
        <authorList>
            <person name="Beukers A.G."/>
            <person name="Zaheer R."/>
            <person name="Goji N."/>
            <person name="Cook S.R."/>
            <person name="Amoako K."/>
            <person name="Chaves A.V."/>
            <person name="Ward M.P."/>
            <person name="Mcallister T.A."/>
        </authorList>
    </citation>
    <scope>NUCLEOTIDE SEQUENCE [LARGE SCALE GENOMIC DNA]</scope>
    <source>
        <strain evidence="3 4">F0711D 46</strain>
    </source>
</reference>
<dbReference type="InterPro" id="IPR000873">
    <property type="entry name" value="AMP-dep_synth/lig_dom"/>
</dbReference>
<dbReference type="PATRIC" id="fig|417368.6.peg.1155"/>
<dbReference type="SUPFAM" id="SSF56801">
    <property type="entry name" value="Acetyl-CoA synthetase-like"/>
    <property type="match status" value="1"/>
</dbReference>
<dbReference type="Proteomes" id="UP000078516">
    <property type="component" value="Unassembled WGS sequence"/>
</dbReference>
<dbReference type="InterPro" id="IPR020845">
    <property type="entry name" value="AMP-binding_CS"/>
</dbReference>
<dbReference type="Pfam" id="PF00501">
    <property type="entry name" value="AMP-binding"/>
    <property type="match status" value="1"/>
</dbReference>
<dbReference type="EMBL" id="LWMN01000010">
    <property type="protein sequence ID" value="OAQ56416.1"/>
    <property type="molecule type" value="Genomic_DNA"/>
</dbReference>
<evidence type="ECO:0000313" key="3">
    <source>
        <dbReference type="EMBL" id="OAQ56416.1"/>
    </source>
</evidence>
<dbReference type="GO" id="GO:0016874">
    <property type="term" value="F:ligase activity"/>
    <property type="evidence" value="ECO:0007669"/>
    <property type="project" value="UniProtKB-KW"/>
</dbReference>
<dbReference type="Proteomes" id="UP000321361">
    <property type="component" value="Unassembled WGS sequence"/>
</dbReference>
<evidence type="ECO:0000313" key="5">
    <source>
        <dbReference type="Proteomes" id="UP000321361"/>
    </source>
</evidence>
<keyword evidence="4" id="KW-1185">Reference proteome</keyword>
<dbReference type="OrthoDB" id="9778383at2"/>
<evidence type="ECO:0000313" key="2">
    <source>
        <dbReference type="EMBL" id="GEK36231.1"/>
    </source>
</evidence>
<dbReference type="RefSeq" id="WP_067482067.1">
    <property type="nucleotide sequence ID" value="NZ_BJUG01000002.1"/>
</dbReference>
<gene>
    <name evidence="3" type="ORF">A6E74_03120</name>
    <name evidence="2" type="ORF">ETH01_05180</name>
</gene>
<protein>
    <submittedName>
        <fullName evidence="3">Acetate--CoA ligase</fullName>
    </submittedName>
</protein>
<dbReference type="Gene3D" id="3.40.50.12780">
    <property type="entry name" value="N-terminal domain of ligase-like"/>
    <property type="match status" value="1"/>
</dbReference>
<keyword evidence="3" id="KW-0436">Ligase</keyword>
<comment type="caution">
    <text evidence="3">The sequence shown here is derived from an EMBL/GenBank/DDBJ whole genome shotgun (WGS) entry which is preliminary data.</text>
</comment>
<accession>A0A179ET69</accession>
<dbReference type="InterPro" id="IPR050237">
    <property type="entry name" value="ATP-dep_AMP-bd_enzyme"/>
</dbReference>
<dbReference type="PANTHER" id="PTHR43767">
    <property type="entry name" value="LONG-CHAIN-FATTY-ACID--COA LIGASE"/>
    <property type="match status" value="1"/>
</dbReference>
<organism evidence="3 4">
    <name type="scientific">Enterococcus thailandicus</name>
    <dbReference type="NCBI Taxonomy" id="417368"/>
    <lineage>
        <taxon>Bacteria</taxon>
        <taxon>Bacillati</taxon>
        <taxon>Bacillota</taxon>
        <taxon>Bacilli</taxon>
        <taxon>Lactobacillales</taxon>
        <taxon>Enterococcaceae</taxon>
        <taxon>Enterococcus</taxon>
    </lineage>
</organism>
<dbReference type="AlphaFoldDB" id="A0A179ET69"/>
<sequence>METIEYSPLNLFTNYKEAAKRTPDIPIIIDEPLVAFPELGFKSTYKESYETVLTRAYQLAAMGVGLGDKIMLYKSSAFDTYLMAVAASYLGAVPVMTSYHLPTATMEVFVERLEDPFILFDEVTAERVAGISNGSKEKQLSVKELLNQSTTPVSQQELPKDQIAYMTHTSGTTGIPKLICHSANSMGWRTKWQKTIFTKIAAKELVAFHISPVHSRFNIGISSLMAMGFPMMPLANAQGDHVVKMLTENPPIALETHPNNFVQWSFVAKEAPEAFAGIRYYHSTFDAINNQTMATFLDTSNTKDAIFLQVYGQSECGPMILKAHTLESLKTNDARDMGVGLGDLTKARIADDQGNLLPIGTDGHIQFLSKGRALTYYKEDARFQENVYGDWWDSGDYGVMNADGHLFLKDRQVDLIETINSTLAIEDYLLDSLDFLAEVVIVRDKNDSPQPIIALAPGKEMDWDTYWTQVHELPRLNTPIIRAFEDIPRTATMKVQRLQIEQELKNQ</sequence>
<evidence type="ECO:0000259" key="1">
    <source>
        <dbReference type="Pfam" id="PF00501"/>
    </source>
</evidence>
<dbReference type="PANTHER" id="PTHR43767:SF1">
    <property type="entry name" value="NONRIBOSOMAL PEPTIDE SYNTHASE PES1 (EUROFUNG)-RELATED"/>
    <property type="match status" value="1"/>
</dbReference>
<dbReference type="PROSITE" id="PS00455">
    <property type="entry name" value="AMP_BINDING"/>
    <property type="match status" value="1"/>
</dbReference>